<gene>
    <name evidence="3" type="ORF">Mal64_20670</name>
</gene>
<protein>
    <submittedName>
        <fullName evidence="3">Lipase (Class 3)</fullName>
    </submittedName>
</protein>
<dbReference type="GO" id="GO:0006629">
    <property type="term" value="P:lipid metabolic process"/>
    <property type="evidence" value="ECO:0007669"/>
    <property type="project" value="InterPro"/>
</dbReference>
<dbReference type="OrthoDB" id="5522031at2"/>
<evidence type="ECO:0000313" key="4">
    <source>
        <dbReference type="Proteomes" id="UP000315440"/>
    </source>
</evidence>
<dbReference type="InterPro" id="IPR029058">
    <property type="entry name" value="AB_hydrolase_fold"/>
</dbReference>
<dbReference type="PANTHER" id="PTHR45856:SF24">
    <property type="entry name" value="FUNGAL LIPASE-LIKE DOMAIN-CONTAINING PROTEIN"/>
    <property type="match status" value="1"/>
</dbReference>
<feature type="region of interest" description="Disordered" evidence="1">
    <location>
        <begin position="297"/>
        <end position="337"/>
    </location>
</feature>
<evidence type="ECO:0000256" key="1">
    <source>
        <dbReference type="SAM" id="MobiDB-lite"/>
    </source>
</evidence>
<dbReference type="CDD" id="cd00519">
    <property type="entry name" value="Lipase_3"/>
    <property type="match status" value="1"/>
</dbReference>
<accession>A0A5C5ZQL6</accession>
<dbReference type="InterPro" id="IPR002921">
    <property type="entry name" value="Fungal_lipase-type"/>
</dbReference>
<dbReference type="Pfam" id="PF01764">
    <property type="entry name" value="Lipase_3"/>
    <property type="match status" value="1"/>
</dbReference>
<feature type="compositionally biased region" description="Basic and acidic residues" evidence="1">
    <location>
        <begin position="297"/>
        <end position="309"/>
    </location>
</feature>
<dbReference type="AlphaFoldDB" id="A0A5C5ZQL6"/>
<evidence type="ECO:0000259" key="2">
    <source>
        <dbReference type="Pfam" id="PF01764"/>
    </source>
</evidence>
<dbReference type="SUPFAM" id="SSF53474">
    <property type="entry name" value="alpha/beta-Hydrolases"/>
    <property type="match status" value="1"/>
</dbReference>
<dbReference type="Gene3D" id="3.40.50.1820">
    <property type="entry name" value="alpha/beta hydrolase"/>
    <property type="match status" value="1"/>
</dbReference>
<organism evidence="3 4">
    <name type="scientific">Pseudobythopirellula maris</name>
    <dbReference type="NCBI Taxonomy" id="2527991"/>
    <lineage>
        <taxon>Bacteria</taxon>
        <taxon>Pseudomonadati</taxon>
        <taxon>Planctomycetota</taxon>
        <taxon>Planctomycetia</taxon>
        <taxon>Pirellulales</taxon>
        <taxon>Lacipirellulaceae</taxon>
        <taxon>Pseudobythopirellula</taxon>
    </lineage>
</organism>
<comment type="caution">
    <text evidence="3">The sequence shown here is derived from an EMBL/GenBank/DDBJ whole genome shotgun (WGS) entry which is preliminary data.</text>
</comment>
<proteinExistence type="predicted"/>
<dbReference type="InterPro" id="IPR051218">
    <property type="entry name" value="Sec_MonoDiacylglyc_Lipase"/>
</dbReference>
<sequence>MASSVSNPAKLPFPIDCAPIDGAPIDAAPPVESLPPFVATSLLDGAIEGLTFLERSLLFAELSRLSYFSRAEAGLVANAIGFPEIRFYDRDGAQAYIFSNDTDTVVTCRGTEPNEWNDVRADLDAAWDAGETVGRVHRGFKREVDDLWPRLEEALRSNDQTLWFAGHSLGGAMAAICGGRCKLSAIDSNPRAIYTYGSPRVGNKRYINHVKLEYYRWVNNNDIVPRVPPAWLGYAHGGREIYLNRKGQISDVEGVWKMRDRFWGFWRSLRRGRVDHFSDHLMTEYIGALQVLVDKESRGSRPRGLERFETTQPSPPSQFQVTLADEPAKKPASASAV</sequence>
<reference evidence="3 4" key="1">
    <citation type="submission" date="2019-02" db="EMBL/GenBank/DDBJ databases">
        <title>Deep-cultivation of Planctomycetes and their phenomic and genomic characterization uncovers novel biology.</title>
        <authorList>
            <person name="Wiegand S."/>
            <person name="Jogler M."/>
            <person name="Boedeker C."/>
            <person name="Pinto D."/>
            <person name="Vollmers J."/>
            <person name="Rivas-Marin E."/>
            <person name="Kohn T."/>
            <person name="Peeters S.H."/>
            <person name="Heuer A."/>
            <person name="Rast P."/>
            <person name="Oberbeckmann S."/>
            <person name="Bunk B."/>
            <person name="Jeske O."/>
            <person name="Meyerdierks A."/>
            <person name="Storesund J.E."/>
            <person name="Kallscheuer N."/>
            <person name="Luecker S."/>
            <person name="Lage O.M."/>
            <person name="Pohl T."/>
            <person name="Merkel B.J."/>
            <person name="Hornburger P."/>
            <person name="Mueller R.-W."/>
            <person name="Bruemmer F."/>
            <person name="Labrenz M."/>
            <person name="Spormann A.M."/>
            <person name="Op Den Camp H."/>
            <person name="Overmann J."/>
            <person name="Amann R."/>
            <person name="Jetten M.S.M."/>
            <person name="Mascher T."/>
            <person name="Medema M.H."/>
            <person name="Devos D.P."/>
            <person name="Kaster A.-K."/>
            <person name="Ovreas L."/>
            <person name="Rohde M."/>
            <person name="Galperin M.Y."/>
            <person name="Jogler C."/>
        </authorList>
    </citation>
    <scope>NUCLEOTIDE SEQUENCE [LARGE SCALE GENOMIC DNA]</scope>
    <source>
        <strain evidence="3 4">Mal64</strain>
    </source>
</reference>
<dbReference type="Proteomes" id="UP000315440">
    <property type="component" value="Unassembled WGS sequence"/>
</dbReference>
<evidence type="ECO:0000313" key="3">
    <source>
        <dbReference type="EMBL" id="TWT88583.1"/>
    </source>
</evidence>
<dbReference type="PANTHER" id="PTHR45856">
    <property type="entry name" value="ALPHA/BETA-HYDROLASES SUPERFAMILY PROTEIN"/>
    <property type="match status" value="1"/>
</dbReference>
<feature type="domain" description="Fungal lipase-type" evidence="2">
    <location>
        <begin position="105"/>
        <end position="229"/>
    </location>
</feature>
<keyword evidence="4" id="KW-1185">Reference proteome</keyword>
<dbReference type="EMBL" id="SJPQ01000002">
    <property type="protein sequence ID" value="TWT88583.1"/>
    <property type="molecule type" value="Genomic_DNA"/>
</dbReference>
<name>A0A5C5ZQL6_9BACT</name>